<dbReference type="GO" id="GO:0016779">
    <property type="term" value="F:nucleotidyltransferase activity"/>
    <property type="evidence" value="ECO:0007669"/>
    <property type="project" value="UniProtKB-ARBA"/>
</dbReference>
<evidence type="ECO:0000313" key="2">
    <source>
        <dbReference type="EMBL" id="GAB36629.1"/>
    </source>
</evidence>
<dbReference type="PANTHER" id="PTHR43777:SF1">
    <property type="entry name" value="MOLYBDENUM COFACTOR CYTIDYLYLTRANSFERASE"/>
    <property type="match status" value="1"/>
</dbReference>
<dbReference type="Proteomes" id="UP000005038">
    <property type="component" value="Unassembled WGS sequence"/>
</dbReference>
<name>H5TT21_GORO1</name>
<gene>
    <name evidence="2" type="ORF">GOOTI_230_00540</name>
</gene>
<reference evidence="2" key="1">
    <citation type="submission" date="2012-02" db="EMBL/GenBank/DDBJ databases">
        <title>Whole genome shotgun sequence of Gordonia otitidis NBRC 100426.</title>
        <authorList>
            <person name="Yoshida I."/>
            <person name="Hosoyama A."/>
            <person name="Tsuchikane K."/>
            <person name="Katsumata H."/>
            <person name="Yamazaki S."/>
            <person name="Fujita N."/>
        </authorList>
    </citation>
    <scope>NUCLEOTIDE SEQUENCE [LARGE SCALE GENOMIC DNA]</scope>
    <source>
        <strain evidence="2">NBRC 100426</strain>
    </source>
</reference>
<dbReference type="RefSeq" id="WP_007240801.1">
    <property type="nucleotide sequence ID" value="NZ_BAFB01000230.1"/>
</dbReference>
<dbReference type="AlphaFoldDB" id="H5TT21"/>
<dbReference type="SUPFAM" id="SSF53448">
    <property type="entry name" value="Nucleotide-diphospho-sugar transferases"/>
    <property type="match status" value="1"/>
</dbReference>
<dbReference type="OrthoDB" id="4427994at2"/>
<accession>H5TT21</accession>
<dbReference type="STRING" id="1108044.GOOTI_230_00540"/>
<comment type="caution">
    <text evidence="2">The sequence shown here is derived from an EMBL/GenBank/DDBJ whole genome shotgun (WGS) entry which is preliminary data.</text>
</comment>
<dbReference type="PANTHER" id="PTHR43777">
    <property type="entry name" value="MOLYBDENUM COFACTOR CYTIDYLYLTRANSFERASE"/>
    <property type="match status" value="1"/>
</dbReference>
<evidence type="ECO:0000313" key="3">
    <source>
        <dbReference type="Proteomes" id="UP000005038"/>
    </source>
</evidence>
<dbReference type="InterPro" id="IPR029044">
    <property type="entry name" value="Nucleotide-diphossugar_trans"/>
</dbReference>
<dbReference type="Pfam" id="PF12804">
    <property type="entry name" value="NTP_transf_3"/>
    <property type="match status" value="1"/>
</dbReference>
<dbReference type="InterPro" id="IPR025877">
    <property type="entry name" value="MobA-like_NTP_Trfase"/>
</dbReference>
<feature type="domain" description="MobA-like NTP transferase" evidence="1">
    <location>
        <begin position="2"/>
        <end position="156"/>
    </location>
</feature>
<dbReference type="EMBL" id="BAFB01000230">
    <property type="protein sequence ID" value="GAB36629.1"/>
    <property type="molecule type" value="Genomic_DNA"/>
</dbReference>
<proteinExistence type="predicted"/>
<evidence type="ECO:0000259" key="1">
    <source>
        <dbReference type="Pfam" id="PF12804"/>
    </source>
</evidence>
<organism evidence="2 3">
    <name type="scientific">Gordonia otitidis (strain DSM 44809 / CCUG 52243 / JCM 12355 / NBRC 100426 / IFM 10032)</name>
    <dbReference type="NCBI Taxonomy" id="1108044"/>
    <lineage>
        <taxon>Bacteria</taxon>
        <taxon>Bacillati</taxon>
        <taxon>Actinomycetota</taxon>
        <taxon>Actinomycetes</taxon>
        <taxon>Mycobacteriales</taxon>
        <taxon>Gordoniaceae</taxon>
        <taxon>Gordonia</taxon>
    </lineage>
</organism>
<protein>
    <recommendedName>
        <fullName evidence="1">MobA-like NTP transferase domain-containing protein</fullName>
    </recommendedName>
</protein>
<keyword evidence="3" id="KW-1185">Reference proteome</keyword>
<sequence>MLAAGAGSRYGMPKILAAQGEWVRASVSALRAGGCDEVLVAMGAAVVEAPDGATSIIVADWESGLSASVRRVLGEALERDDLAGVVLHVVDMPDVSAAVVRRVLARAARRRGALVRATYGGAPRHPVYLGAEHLRDVMVSLHGDVGAAAYLRAHADIVEMVECGDLASGLDRDEP</sequence>
<dbReference type="Gene3D" id="3.90.550.10">
    <property type="entry name" value="Spore Coat Polysaccharide Biosynthesis Protein SpsA, Chain A"/>
    <property type="match status" value="1"/>
</dbReference>